<evidence type="ECO:0000313" key="4">
    <source>
        <dbReference type="Proteomes" id="UP000643279"/>
    </source>
</evidence>
<evidence type="ECO:0000313" key="3">
    <source>
        <dbReference type="EMBL" id="GGI00286.1"/>
    </source>
</evidence>
<dbReference type="Proteomes" id="UP000643279">
    <property type="component" value="Unassembled WGS sequence"/>
</dbReference>
<protein>
    <submittedName>
        <fullName evidence="3">Universal stress protein</fullName>
    </submittedName>
</protein>
<dbReference type="RefSeq" id="WP_188573010.1">
    <property type="nucleotide sequence ID" value="NZ_BMFW01000025.1"/>
</dbReference>
<dbReference type="InterPro" id="IPR006015">
    <property type="entry name" value="Universal_stress_UspA"/>
</dbReference>
<dbReference type="PANTHER" id="PTHR46268:SF6">
    <property type="entry name" value="UNIVERSAL STRESS PROTEIN UP12"/>
    <property type="match status" value="1"/>
</dbReference>
<reference evidence="4" key="1">
    <citation type="journal article" date="2019" name="Int. J. Syst. Evol. Microbiol.">
        <title>The Global Catalogue of Microorganisms (GCM) 10K type strain sequencing project: providing services to taxonomists for standard genome sequencing and annotation.</title>
        <authorList>
            <consortium name="The Broad Institute Genomics Platform"/>
            <consortium name="The Broad Institute Genome Sequencing Center for Infectious Disease"/>
            <person name="Wu L."/>
            <person name="Ma J."/>
        </authorList>
    </citation>
    <scope>NUCLEOTIDE SEQUENCE [LARGE SCALE GENOMIC DNA]</scope>
    <source>
        <strain evidence="4">CGMCC 1.12778</strain>
    </source>
</reference>
<comment type="similarity">
    <text evidence="1">Belongs to the universal stress protein A family.</text>
</comment>
<dbReference type="Pfam" id="PF00582">
    <property type="entry name" value="Usp"/>
    <property type="match status" value="1"/>
</dbReference>
<feature type="domain" description="UspA" evidence="2">
    <location>
        <begin position="10"/>
        <end position="143"/>
    </location>
</feature>
<accession>A0ABQ2AWR7</accession>
<dbReference type="PANTHER" id="PTHR46268">
    <property type="entry name" value="STRESS RESPONSE PROTEIN NHAX"/>
    <property type="match status" value="1"/>
</dbReference>
<dbReference type="InterPro" id="IPR006016">
    <property type="entry name" value="UspA"/>
</dbReference>
<gene>
    <name evidence="3" type="ORF">GCM10007170_37080</name>
</gene>
<comment type="caution">
    <text evidence="3">The sequence shown here is derived from an EMBL/GenBank/DDBJ whole genome shotgun (WGS) entry which is preliminary data.</text>
</comment>
<name>A0ABQ2AWR7_9MICC</name>
<evidence type="ECO:0000259" key="2">
    <source>
        <dbReference type="Pfam" id="PF00582"/>
    </source>
</evidence>
<organism evidence="3 4">
    <name type="scientific">Arthrobacter liuii</name>
    <dbReference type="NCBI Taxonomy" id="1476996"/>
    <lineage>
        <taxon>Bacteria</taxon>
        <taxon>Bacillati</taxon>
        <taxon>Actinomycetota</taxon>
        <taxon>Actinomycetes</taxon>
        <taxon>Micrococcales</taxon>
        <taxon>Micrococcaceae</taxon>
        <taxon>Arthrobacter</taxon>
    </lineage>
</organism>
<dbReference type="SUPFAM" id="SSF52402">
    <property type="entry name" value="Adenine nucleotide alpha hydrolases-like"/>
    <property type="match status" value="1"/>
</dbReference>
<dbReference type="Gene3D" id="3.40.50.620">
    <property type="entry name" value="HUPs"/>
    <property type="match status" value="1"/>
</dbReference>
<proteinExistence type="inferred from homology"/>
<dbReference type="EMBL" id="BMFW01000025">
    <property type="protein sequence ID" value="GGI00286.1"/>
    <property type="molecule type" value="Genomic_DNA"/>
</dbReference>
<keyword evidence="4" id="KW-1185">Reference proteome</keyword>
<sequence length="161" mass="16548">MSIAGAPIARIVVGVDGSEASVEALRQAQRLATPLGATVQAIACWEYPQMYSGYVMMGIEGFEEGARKVLDEAVAQAFGAETPANVTSTLVRNRPREALIDASRDADMVVVGRRGHGGFGGLLLGSVSSAIVAHAHCPVLVVHLPADGSEGSTDSDGSKGS</sequence>
<dbReference type="InterPro" id="IPR014729">
    <property type="entry name" value="Rossmann-like_a/b/a_fold"/>
</dbReference>
<evidence type="ECO:0000256" key="1">
    <source>
        <dbReference type="ARBA" id="ARBA00008791"/>
    </source>
</evidence>
<dbReference type="PRINTS" id="PR01438">
    <property type="entry name" value="UNVRSLSTRESS"/>
</dbReference>